<evidence type="ECO:0000313" key="6">
    <source>
        <dbReference type="Proteomes" id="UP000249354"/>
    </source>
</evidence>
<accession>A0A2W4UCJ5</accession>
<keyword evidence="3" id="KW-0472">Membrane</keyword>
<feature type="non-terminal residue" evidence="5">
    <location>
        <position position="1"/>
    </location>
</feature>
<feature type="domain" description="Capsule synthesis protein CapA" evidence="4">
    <location>
        <begin position="136"/>
        <end position="394"/>
    </location>
</feature>
<sequence>LLHESPPAQAARRVVRNQFKFFRAALITGTAAIALVFGGLTQLVAAGKLMPIARLPEPAEAPWYADANDIFTADFPSTQSLSVADTPERAPDSAEITAVSFRPASRFPGRTVEAALETVAVVPHDDVVAAADPTVTLMFGGELGLNNFLFEDASSIDTLFSEIDLYQQADVSMVGLAEPLANASTSLQEDFYQRTRPQAVEMLKAGGIDIVSLASEGTMIYGTRGLDETLNTLDRQGIYRVGAGRNEQEAHRPEILEVKGQRIAYLGYNPDALKGAGTEKAGVALANSKERQHIIEDIRAIRTQVDWIVVNFRWGEALDELAKSAASSAETFEQSGKPNITTSQPADWQRSLAHEAVDAGADLVVGYYPNHIQGAEIYRDRAIAYSLGDFVFDQSPLQDHDTAALRVSLRNQHMKVEFLPITIRESKLQMATGDRGAAILQTIRDASKNFEQPMRFPTVLKAKPNFKLPDSLKAQPSDLDYPSAPNPSPNLDPETSAPEPGIEPAPHPTVRESEALFAPESAPEPDIKTHDIELDQWGEKPATSGREFEPIPEGAVQRQQDSEPDVGKPDVGEPDGNLVESEVIESESDTSAEPTDFDRSNEVDYQPAETPSTNSIEPYAEPLVGPISAVPVDALAEPLLGSIAPIETAEITPSAPPQIEAPVEVLPEIESSPPRPKVFDD</sequence>
<keyword evidence="3" id="KW-0812">Transmembrane</keyword>
<dbReference type="EMBL" id="QBMC01000053">
    <property type="protein sequence ID" value="PZO18603.1"/>
    <property type="molecule type" value="Genomic_DNA"/>
</dbReference>
<feature type="region of interest" description="Disordered" evidence="2">
    <location>
        <begin position="467"/>
        <end position="508"/>
    </location>
</feature>
<evidence type="ECO:0000256" key="1">
    <source>
        <dbReference type="ARBA" id="ARBA00005662"/>
    </source>
</evidence>
<dbReference type="AlphaFoldDB" id="A0A2W4UCJ5"/>
<evidence type="ECO:0000259" key="4">
    <source>
        <dbReference type="SMART" id="SM00854"/>
    </source>
</evidence>
<reference evidence="5 6" key="2">
    <citation type="submission" date="2018-06" db="EMBL/GenBank/DDBJ databases">
        <title>Metagenomic assembly of (sub)arctic Cyanobacteria and their associated microbiome from non-axenic cultures.</title>
        <authorList>
            <person name="Baurain D."/>
        </authorList>
    </citation>
    <scope>NUCLEOTIDE SEQUENCE [LARGE SCALE GENOMIC DNA]</scope>
    <source>
        <strain evidence="5">ULC129bin1</strain>
    </source>
</reference>
<dbReference type="Pfam" id="PF09587">
    <property type="entry name" value="PGA_cap"/>
    <property type="match status" value="2"/>
</dbReference>
<feature type="region of interest" description="Disordered" evidence="2">
    <location>
        <begin position="534"/>
        <end position="620"/>
    </location>
</feature>
<reference evidence="6" key="1">
    <citation type="submission" date="2018-04" db="EMBL/GenBank/DDBJ databases">
        <authorList>
            <person name="Cornet L."/>
        </authorList>
    </citation>
    <scope>NUCLEOTIDE SEQUENCE [LARGE SCALE GENOMIC DNA]</scope>
</reference>
<keyword evidence="3" id="KW-1133">Transmembrane helix</keyword>
<dbReference type="InterPro" id="IPR019079">
    <property type="entry name" value="Capsule_synth_CapA"/>
</dbReference>
<evidence type="ECO:0000256" key="3">
    <source>
        <dbReference type="SAM" id="Phobius"/>
    </source>
</evidence>
<evidence type="ECO:0000313" key="5">
    <source>
        <dbReference type="EMBL" id="PZO18603.1"/>
    </source>
</evidence>
<organism evidence="5 6">
    <name type="scientific">Leptolyngbya foveolarum</name>
    <dbReference type="NCBI Taxonomy" id="47253"/>
    <lineage>
        <taxon>Bacteria</taxon>
        <taxon>Bacillati</taxon>
        <taxon>Cyanobacteriota</taxon>
        <taxon>Cyanophyceae</taxon>
        <taxon>Leptolyngbyales</taxon>
        <taxon>Leptolyngbyaceae</taxon>
        <taxon>Leptolyngbya group</taxon>
        <taxon>Leptolyngbya</taxon>
    </lineage>
</organism>
<dbReference type="PANTHER" id="PTHR33393:SF13">
    <property type="entry name" value="PGA BIOSYNTHESIS PROTEIN CAPA"/>
    <property type="match status" value="1"/>
</dbReference>
<name>A0A2W4UCJ5_9CYAN</name>
<protein>
    <recommendedName>
        <fullName evidence="4">Capsule synthesis protein CapA domain-containing protein</fullName>
    </recommendedName>
</protein>
<dbReference type="Gene3D" id="3.60.21.10">
    <property type="match status" value="1"/>
</dbReference>
<gene>
    <name evidence="5" type="ORF">DCF25_09630</name>
</gene>
<feature type="transmembrane region" description="Helical" evidence="3">
    <location>
        <begin position="21"/>
        <end position="45"/>
    </location>
</feature>
<dbReference type="PANTHER" id="PTHR33393">
    <property type="entry name" value="POLYGLUTAMINE SYNTHESIS ACCESSORY PROTEIN RV0574C-RELATED"/>
    <property type="match status" value="1"/>
</dbReference>
<comment type="caution">
    <text evidence="5">The sequence shown here is derived from an EMBL/GenBank/DDBJ whole genome shotgun (WGS) entry which is preliminary data.</text>
</comment>
<dbReference type="CDD" id="cd07381">
    <property type="entry name" value="MPP_CapA"/>
    <property type="match status" value="1"/>
</dbReference>
<dbReference type="InterPro" id="IPR029052">
    <property type="entry name" value="Metallo-depent_PP-like"/>
</dbReference>
<proteinExistence type="inferred from homology"/>
<evidence type="ECO:0000256" key="2">
    <source>
        <dbReference type="SAM" id="MobiDB-lite"/>
    </source>
</evidence>
<dbReference type="InterPro" id="IPR052169">
    <property type="entry name" value="CW_Biosynth-Accessory"/>
</dbReference>
<dbReference type="SMART" id="SM00854">
    <property type="entry name" value="PGA_cap"/>
    <property type="match status" value="1"/>
</dbReference>
<dbReference type="Proteomes" id="UP000249354">
    <property type="component" value="Unassembled WGS sequence"/>
</dbReference>
<comment type="similarity">
    <text evidence="1">Belongs to the CapA family.</text>
</comment>
<feature type="region of interest" description="Disordered" evidence="2">
    <location>
        <begin position="651"/>
        <end position="681"/>
    </location>
</feature>
<dbReference type="SUPFAM" id="SSF56300">
    <property type="entry name" value="Metallo-dependent phosphatases"/>
    <property type="match status" value="1"/>
</dbReference>